<reference evidence="1" key="1">
    <citation type="submission" date="2018-06" db="EMBL/GenBank/DDBJ databases">
        <authorList>
            <person name="Ashton P.M."/>
            <person name="Dallman T."/>
            <person name="Nair S."/>
            <person name="De Pinna E."/>
            <person name="Peters T."/>
            <person name="Grant K."/>
        </authorList>
    </citation>
    <scope>NUCLEOTIDE SEQUENCE [LARGE SCALE GENOMIC DNA]</scope>
    <source>
        <strain evidence="1">449454</strain>
    </source>
</reference>
<protein>
    <submittedName>
        <fullName evidence="1">Uncharacterized protein</fullName>
    </submittedName>
</protein>
<comment type="caution">
    <text evidence="1">The sequence shown here is derived from an EMBL/GenBank/DDBJ whole genome shotgun (WGS) entry which is preliminary data.</text>
</comment>
<sequence>MLEKSLSVNLNIENEVFMMDVFQGIKDSQPGKLDDAFNQAYSLIFNKSFSGVSLPKELIYLINNITPKIENIVAAGPCYATGGYKFFVLTNKEIHLTKVGFCGKKKRTILLSDIKNIKEGKNSMGFKALEVSFPHAKHTFEIFIKPNDAAQRLLTVLTSSYQVDNEIPNEASSIVASTENIKFKSPENENDSVDTYNNKISKMGLFAALKKRHEYIEELSYLQDDKILTSKESDCVKKWILSGANAISFDFDDEIDNFNCLKDSLESLDSLLKEKQINKNDFNEEKVNILKAFSIEVE</sequence>
<name>A0A5U8J684_SALET</name>
<dbReference type="AlphaFoldDB" id="A0A5U8J684"/>
<evidence type="ECO:0000313" key="1">
    <source>
        <dbReference type="EMBL" id="EBR8432849.1"/>
    </source>
</evidence>
<proteinExistence type="predicted"/>
<gene>
    <name evidence="1" type="ORF">DOI44_07300</name>
</gene>
<organism evidence="1">
    <name type="scientific">Salmonella enterica subsp. enterica serovar Panama</name>
    <dbReference type="NCBI Taxonomy" id="29472"/>
    <lineage>
        <taxon>Bacteria</taxon>
        <taxon>Pseudomonadati</taxon>
        <taxon>Pseudomonadota</taxon>
        <taxon>Gammaproteobacteria</taxon>
        <taxon>Enterobacterales</taxon>
        <taxon>Enterobacteriaceae</taxon>
        <taxon>Salmonella</taxon>
    </lineage>
</organism>
<accession>A0A5U8J684</accession>
<dbReference type="Proteomes" id="UP000839597">
    <property type="component" value="Unassembled WGS sequence"/>
</dbReference>
<dbReference type="EMBL" id="AAGTPA010000006">
    <property type="protein sequence ID" value="EBR8432849.1"/>
    <property type="molecule type" value="Genomic_DNA"/>
</dbReference>